<comment type="caution">
    <text evidence="5">The sequence shown here is derived from an EMBL/GenBank/DDBJ whole genome shotgun (WGS) entry which is preliminary data.</text>
</comment>
<dbReference type="NCBIfam" id="TIGR00756">
    <property type="entry name" value="PPR"/>
    <property type="match status" value="7"/>
</dbReference>
<feature type="repeat" description="PPR" evidence="3">
    <location>
        <begin position="632"/>
        <end position="666"/>
    </location>
</feature>
<evidence type="ECO:0008006" key="7">
    <source>
        <dbReference type="Google" id="ProtNLM"/>
    </source>
</evidence>
<dbReference type="EMBL" id="JADCNL010000003">
    <property type="protein sequence ID" value="KAG0489006.1"/>
    <property type="molecule type" value="Genomic_DNA"/>
</dbReference>
<dbReference type="PANTHER" id="PTHR46128">
    <property type="entry name" value="MITOCHONDRIAL GROUP I INTRON SPLICING FACTOR CCM1"/>
    <property type="match status" value="1"/>
</dbReference>
<evidence type="ECO:0000313" key="6">
    <source>
        <dbReference type="Proteomes" id="UP000636800"/>
    </source>
</evidence>
<evidence type="ECO:0000256" key="2">
    <source>
        <dbReference type="ARBA" id="ARBA00022737"/>
    </source>
</evidence>
<feature type="compositionally biased region" description="Polar residues" evidence="4">
    <location>
        <begin position="28"/>
        <end position="39"/>
    </location>
</feature>
<dbReference type="InterPro" id="IPR002885">
    <property type="entry name" value="PPR_rpt"/>
</dbReference>
<dbReference type="PROSITE" id="PS51375">
    <property type="entry name" value="PPR"/>
    <property type="match status" value="7"/>
</dbReference>
<sequence>MRSSPSPIARHLLATSPRHLSAVPGVADTSNQSSPTRFTFHNKEAKEEEEDDVYDTSQSIANRSYWSKKIHALCSTPDSVDSALHLVDRLRHRGFLPDSLNLSSIIHGLCSAGRSDEAHRRLLLSFAYGLIPDDRTGNVLLARLLDASTPRLTLSVLRQLFIAKPTFVPSLTNYNRLIHQLCGESDPVEGHRLLLDMIARCRYPTVVTYTTLVNGFGRIGRLDDARQLFEEMLSKNVLPNPLTYSVLIRWVLRKRRVGEGKELMARLWLRMQDEEDSSINSAAFANLIDSLCREGFFHEVFRIAEEMPQGKRVCEEFAYGQMMDSLCKAGRHPGASRIVYIMRKRGFLPGLVSYNSIIHGLSLENGCMRAYQLFKEGIAFRYSPFEPTYKVLVEALCKEKELQKAKYLVEFMLGIEGVDKTRIYNIFLNALRVMDNPSEQLNVLVSMLQKHCHPDAVSLNTVIHGFCKIGRVNEAMRILDDMLKGKFYSPDVVTFTTAICGLLDVGRYEEALNLLHKEMPEHSCAPNVVTYNIVLRGLFRLGKVDKPMEIFYEMESKGVTADCTTHTVIIEGLCEAGQLEQAKKHWDEIVWPSNMHNDHVYAAIMRGLCRSGKLDVACDFLYELVDCGVSPGLINYNILIDGSCKQGLKRKAYQIVGEMRKNGLKPDAVTWRILDRLHNKESTELVPSRNCIVESNGAEGVSTTSRELKLEVEVKFINKNDGELGDQVSLVKHSLSTKLALNGSFSQTKMVEQRQEEPLSRIARRVFGLL</sequence>
<accession>A0A835RAX7</accession>
<gene>
    <name evidence="5" type="ORF">HPP92_007817</name>
</gene>
<evidence type="ECO:0000256" key="3">
    <source>
        <dbReference type="PROSITE-ProRule" id="PRU00708"/>
    </source>
</evidence>
<feature type="repeat" description="PPR" evidence="3">
    <location>
        <begin position="455"/>
        <end position="489"/>
    </location>
</feature>
<name>A0A835RAX7_VANPL</name>
<feature type="repeat" description="PPR" evidence="3">
    <location>
        <begin position="205"/>
        <end position="239"/>
    </location>
</feature>
<keyword evidence="6" id="KW-1185">Reference proteome</keyword>
<dbReference type="InterPro" id="IPR011990">
    <property type="entry name" value="TPR-like_helical_dom_sf"/>
</dbReference>
<keyword evidence="2" id="KW-0677">Repeat</keyword>
<dbReference type="InterPro" id="IPR050872">
    <property type="entry name" value="PPR_P_subfamily"/>
</dbReference>
<dbReference type="Pfam" id="PF01535">
    <property type="entry name" value="PPR"/>
    <property type="match status" value="5"/>
</dbReference>
<feature type="repeat" description="PPR" evidence="3">
    <location>
        <begin position="597"/>
        <end position="631"/>
    </location>
</feature>
<dbReference type="PANTHER" id="PTHR46128:SF66">
    <property type="entry name" value="PENTACOTRIPEPTIDE-REPEAT REGION OF PRORP DOMAIN-CONTAINING PROTEIN"/>
    <property type="match status" value="1"/>
</dbReference>
<feature type="repeat" description="PPR" evidence="3">
    <location>
        <begin position="315"/>
        <end position="349"/>
    </location>
</feature>
<comment type="similarity">
    <text evidence="1">Belongs to the PPR family. P subfamily.</text>
</comment>
<evidence type="ECO:0000313" key="5">
    <source>
        <dbReference type="EMBL" id="KAG0489006.1"/>
    </source>
</evidence>
<dbReference type="AlphaFoldDB" id="A0A835RAX7"/>
<feature type="repeat" description="PPR" evidence="3">
    <location>
        <begin position="491"/>
        <end position="526"/>
    </location>
</feature>
<reference evidence="5 6" key="1">
    <citation type="journal article" date="2020" name="Nat. Food">
        <title>A phased Vanilla planifolia genome enables genetic improvement of flavour and production.</title>
        <authorList>
            <person name="Hasing T."/>
            <person name="Tang H."/>
            <person name="Brym M."/>
            <person name="Khazi F."/>
            <person name="Huang T."/>
            <person name="Chambers A.H."/>
        </authorList>
    </citation>
    <scope>NUCLEOTIDE SEQUENCE [LARGE SCALE GENOMIC DNA]</scope>
    <source>
        <tissue evidence="5">Leaf</tissue>
    </source>
</reference>
<evidence type="ECO:0000256" key="4">
    <source>
        <dbReference type="SAM" id="MobiDB-lite"/>
    </source>
</evidence>
<feature type="region of interest" description="Disordered" evidence="4">
    <location>
        <begin position="19"/>
        <end position="54"/>
    </location>
</feature>
<dbReference type="Pfam" id="PF13041">
    <property type="entry name" value="PPR_2"/>
    <property type="match status" value="4"/>
</dbReference>
<dbReference type="Proteomes" id="UP000636800">
    <property type="component" value="Chromosome 3"/>
</dbReference>
<dbReference type="Gene3D" id="1.25.40.10">
    <property type="entry name" value="Tetratricopeptide repeat domain"/>
    <property type="match status" value="6"/>
</dbReference>
<feature type="repeat" description="PPR" evidence="3">
    <location>
        <begin position="527"/>
        <end position="561"/>
    </location>
</feature>
<organism evidence="5 6">
    <name type="scientific">Vanilla planifolia</name>
    <name type="common">Vanilla</name>
    <dbReference type="NCBI Taxonomy" id="51239"/>
    <lineage>
        <taxon>Eukaryota</taxon>
        <taxon>Viridiplantae</taxon>
        <taxon>Streptophyta</taxon>
        <taxon>Embryophyta</taxon>
        <taxon>Tracheophyta</taxon>
        <taxon>Spermatophyta</taxon>
        <taxon>Magnoliopsida</taxon>
        <taxon>Liliopsida</taxon>
        <taxon>Asparagales</taxon>
        <taxon>Orchidaceae</taxon>
        <taxon>Vanilloideae</taxon>
        <taxon>Vanilleae</taxon>
        <taxon>Vanilla</taxon>
    </lineage>
</organism>
<proteinExistence type="inferred from homology"/>
<protein>
    <recommendedName>
        <fullName evidence="7">Pentatricopeptide repeat-containing protein</fullName>
    </recommendedName>
</protein>
<evidence type="ECO:0000256" key="1">
    <source>
        <dbReference type="ARBA" id="ARBA00007626"/>
    </source>
</evidence>